<evidence type="ECO:0000313" key="1">
    <source>
        <dbReference type="EMBL" id="ODS02709.1"/>
    </source>
</evidence>
<keyword evidence="2" id="KW-1185">Reference proteome</keyword>
<name>A0A1E3WA81_9HYPH</name>
<evidence type="ECO:0000313" key="2">
    <source>
        <dbReference type="Proteomes" id="UP000095042"/>
    </source>
</evidence>
<sequence length="71" mass="7867">MAHAHERDKPHIVIDLERAGALKLAQDFLRSRTAQTLCIAGPRESEVPGIYAEAREFLVVLLCDRPKGNDG</sequence>
<organism evidence="1 2">
    <name type="scientific">Methyloceanibacter marginalis</name>
    <dbReference type="NCBI Taxonomy" id="1774971"/>
    <lineage>
        <taxon>Bacteria</taxon>
        <taxon>Pseudomonadati</taxon>
        <taxon>Pseudomonadota</taxon>
        <taxon>Alphaproteobacteria</taxon>
        <taxon>Hyphomicrobiales</taxon>
        <taxon>Hyphomicrobiaceae</taxon>
        <taxon>Methyloceanibacter</taxon>
    </lineage>
</organism>
<proteinExistence type="predicted"/>
<dbReference type="Proteomes" id="UP000095042">
    <property type="component" value="Unassembled WGS sequence"/>
</dbReference>
<reference evidence="1 2" key="1">
    <citation type="journal article" date="2016" name="Environ. Microbiol.">
        <title>New Methyloceanibacter diversity from North Sea sediments includes methanotroph containing solely the soluble methane monooxygenase.</title>
        <authorList>
            <person name="Vekeman B."/>
            <person name="Kerckhof F.M."/>
            <person name="Cremers G."/>
            <person name="de Vos P."/>
            <person name="Vandamme P."/>
            <person name="Boon N."/>
            <person name="Op den Camp H.J."/>
            <person name="Heylen K."/>
        </authorList>
    </citation>
    <scope>NUCLEOTIDE SEQUENCE [LARGE SCALE GENOMIC DNA]</scope>
    <source>
        <strain evidence="1 2">R-67177</strain>
    </source>
</reference>
<gene>
    <name evidence="1" type="ORF">AUC71_01395</name>
</gene>
<accession>A0A1E3WA81</accession>
<dbReference type="InterPro" id="IPR024755">
    <property type="entry name" value="cpYpsA"/>
</dbReference>
<dbReference type="EMBL" id="LPWD01000246">
    <property type="protein sequence ID" value="ODS02709.1"/>
    <property type="molecule type" value="Genomic_DNA"/>
</dbReference>
<comment type="caution">
    <text evidence="1">The sequence shown here is derived from an EMBL/GenBank/DDBJ whole genome shotgun (WGS) entry which is preliminary data.</text>
</comment>
<dbReference type="Pfam" id="PF12694">
    <property type="entry name" value="cpYpsA"/>
    <property type="match status" value="1"/>
</dbReference>
<protein>
    <submittedName>
        <fullName evidence="1">Uncharacterized protein</fullName>
    </submittedName>
</protein>
<dbReference type="Gene3D" id="3.40.50.450">
    <property type="match status" value="1"/>
</dbReference>
<dbReference type="AlphaFoldDB" id="A0A1E3WA81"/>